<evidence type="ECO:0000313" key="2">
    <source>
        <dbReference type="Proteomes" id="UP000017081"/>
    </source>
</evidence>
<dbReference type="Gene3D" id="2.20.110.10">
    <property type="entry name" value="Histone H3 K4-specific methyltransferase SET7/9 N-terminal domain"/>
    <property type="match status" value="1"/>
</dbReference>
<organism evidence="1 2">
    <name type="scientific">Cetobacterium somerae ATCC BAA-474</name>
    <dbReference type="NCBI Taxonomy" id="1319815"/>
    <lineage>
        <taxon>Bacteria</taxon>
        <taxon>Fusobacteriati</taxon>
        <taxon>Fusobacteriota</taxon>
        <taxon>Fusobacteriia</taxon>
        <taxon>Fusobacteriales</taxon>
        <taxon>Fusobacteriaceae</taxon>
        <taxon>Cetobacterium</taxon>
    </lineage>
</organism>
<dbReference type="PATRIC" id="fig|1319815.3.peg.2171"/>
<proteinExistence type="predicted"/>
<name>U7V8P3_9FUSO</name>
<dbReference type="Pfam" id="PF07661">
    <property type="entry name" value="MORN_2"/>
    <property type="match status" value="3"/>
</dbReference>
<evidence type="ECO:0000313" key="1">
    <source>
        <dbReference type="EMBL" id="ERT67876.1"/>
    </source>
</evidence>
<protein>
    <submittedName>
        <fullName evidence="1">MORN repeat protein</fullName>
    </submittedName>
</protein>
<keyword evidence="2" id="KW-1185">Reference proteome</keyword>
<gene>
    <name evidence="1" type="ORF">HMPREF0202_02255</name>
</gene>
<dbReference type="PROSITE" id="PS51257">
    <property type="entry name" value="PROKAR_LIPOPROTEIN"/>
    <property type="match status" value="1"/>
</dbReference>
<dbReference type="RefSeq" id="WP_023051787.1">
    <property type="nucleotide sequence ID" value="NZ_CP173065.2"/>
</dbReference>
<dbReference type="Proteomes" id="UP000017081">
    <property type="component" value="Unassembled WGS sequence"/>
</dbReference>
<dbReference type="SUPFAM" id="SSF82185">
    <property type="entry name" value="Histone H3 K4-specific methyltransferase SET7/9 N-terminal domain"/>
    <property type="match status" value="1"/>
</dbReference>
<accession>U7V8P3</accession>
<dbReference type="STRING" id="1319815.HMPREF0202_02255"/>
<dbReference type="InterPro" id="IPR011652">
    <property type="entry name" value="MORN_2"/>
</dbReference>
<dbReference type="AlphaFoldDB" id="U7V8P3"/>
<comment type="caution">
    <text evidence="1">The sequence shown here is derived from an EMBL/GenBank/DDBJ whole genome shotgun (WGS) entry which is preliminary data.</text>
</comment>
<dbReference type="EMBL" id="AXZF01000103">
    <property type="protein sequence ID" value="ERT67876.1"/>
    <property type="molecule type" value="Genomic_DNA"/>
</dbReference>
<dbReference type="eggNOG" id="COG2849">
    <property type="taxonomic scope" value="Bacteria"/>
</dbReference>
<sequence length="173" mass="20327">MKKFIFFICLILQACSNEENTRIDELYYNKVDGLFYKINENKPFSGTAFKTINDNKKITIWNYKNGKNDGVCKNFYENGNIKFYGEFKDGLPDGVIKEYNSNGFLILEENFKSGILNGIKKEFYENGNIKTLETYKNDFLHGRRVTYYENGKEKVVENYENDKLIESAFKQNL</sequence>
<dbReference type="HOGENOM" id="CLU_037602_4_1_0"/>
<reference evidence="1 2" key="1">
    <citation type="submission" date="2013-08" db="EMBL/GenBank/DDBJ databases">
        <authorList>
            <person name="Weinstock G."/>
            <person name="Sodergren E."/>
            <person name="Wylie T."/>
            <person name="Fulton L."/>
            <person name="Fulton R."/>
            <person name="Fronick C."/>
            <person name="O'Laughlin M."/>
            <person name="Godfrey J."/>
            <person name="Miner T."/>
            <person name="Herter B."/>
            <person name="Appelbaum E."/>
            <person name="Cordes M."/>
            <person name="Lek S."/>
            <person name="Wollam A."/>
            <person name="Pepin K.H."/>
            <person name="Palsikar V.B."/>
            <person name="Mitreva M."/>
            <person name="Wilson R.K."/>
        </authorList>
    </citation>
    <scope>NUCLEOTIDE SEQUENCE [LARGE SCALE GENOMIC DNA]</scope>
    <source>
        <strain evidence="1 2">ATCC BAA-474</strain>
    </source>
</reference>